<dbReference type="Pfam" id="PF05659">
    <property type="entry name" value="RPW8"/>
    <property type="match status" value="1"/>
</dbReference>
<evidence type="ECO:0000256" key="4">
    <source>
        <dbReference type="SAM" id="Coils"/>
    </source>
</evidence>
<dbReference type="InterPro" id="IPR042197">
    <property type="entry name" value="Apaf_helical"/>
</dbReference>
<protein>
    <submittedName>
        <fullName evidence="6">Putative powdery mildew resistance protein, RPW8</fullName>
    </submittedName>
</protein>
<dbReference type="PROSITE" id="PS51153">
    <property type="entry name" value="RPW8"/>
    <property type="match status" value="1"/>
</dbReference>
<comment type="caution">
    <text evidence="6">The sequence shown here is derived from an EMBL/GenBank/DDBJ whole genome shotgun (WGS) entry which is preliminary data.</text>
</comment>
<name>A0A2P6RN92_ROSCH</name>
<keyword evidence="7" id="KW-1185">Reference proteome</keyword>
<dbReference type="GO" id="GO:0043531">
    <property type="term" value="F:ADP binding"/>
    <property type="evidence" value="ECO:0007669"/>
    <property type="project" value="InterPro"/>
</dbReference>
<accession>A0A2P6RN92</accession>
<dbReference type="InterPro" id="IPR032675">
    <property type="entry name" value="LRR_dom_sf"/>
</dbReference>
<dbReference type="InterPro" id="IPR002182">
    <property type="entry name" value="NB-ARC"/>
</dbReference>
<evidence type="ECO:0000256" key="3">
    <source>
        <dbReference type="ARBA" id="ARBA00022821"/>
    </source>
</evidence>
<dbReference type="OMA" id="METERIM"/>
<proteinExistence type="inferred from homology"/>
<organism evidence="6 7">
    <name type="scientific">Rosa chinensis</name>
    <name type="common">China rose</name>
    <dbReference type="NCBI Taxonomy" id="74649"/>
    <lineage>
        <taxon>Eukaryota</taxon>
        <taxon>Viridiplantae</taxon>
        <taxon>Streptophyta</taxon>
        <taxon>Embryophyta</taxon>
        <taxon>Tracheophyta</taxon>
        <taxon>Spermatophyta</taxon>
        <taxon>Magnoliopsida</taxon>
        <taxon>eudicotyledons</taxon>
        <taxon>Gunneridae</taxon>
        <taxon>Pentapetalae</taxon>
        <taxon>rosids</taxon>
        <taxon>fabids</taxon>
        <taxon>Rosales</taxon>
        <taxon>Rosaceae</taxon>
        <taxon>Rosoideae</taxon>
        <taxon>Rosoideae incertae sedis</taxon>
        <taxon>Rosa</taxon>
    </lineage>
</organism>
<dbReference type="PANTHER" id="PTHR36766">
    <property type="entry name" value="PLANT BROAD-SPECTRUM MILDEW RESISTANCE PROTEIN RPW8"/>
    <property type="match status" value="1"/>
</dbReference>
<dbReference type="InterPro" id="IPR008808">
    <property type="entry name" value="Powdery_mildew-R_dom"/>
</dbReference>
<dbReference type="InterPro" id="IPR055414">
    <property type="entry name" value="LRR_R13L4/SHOC2-like"/>
</dbReference>
<dbReference type="Gene3D" id="1.10.10.10">
    <property type="entry name" value="Winged helix-like DNA-binding domain superfamily/Winged helix DNA-binding domain"/>
    <property type="match status" value="1"/>
</dbReference>
<keyword evidence="3" id="KW-0611">Plant defense</keyword>
<evidence type="ECO:0000256" key="2">
    <source>
        <dbReference type="ARBA" id="ARBA00022737"/>
    </source>
</evidence>
<reference evidence="6 7" key="1">
    <citation type="journal article" date="2018" name="Nat. Genet.">
        <title>The Rosa genome provides new insights in the design of modern roses.</title>
        <authorList>
            <person name="Bendahmane M."/>
        </authorList>
    </citation>
    <scope>NUCLEOTIDE SEQUENCE [LARGE SCALE GENOMIC DNA]</scope>
    <source>
        <strain evidence="7">cv. Old Blush</strain>
    </source>
</reference>
<gene>
    <name evidence="6" type="ORF">RchiOBHm_Chr2g0104241</name>
</gene>
<keyword evidence="4" id="KW-0175">Coiled coil</keyword>
<dbReference type="InterPro" id="IPR027417">
    <property type="entry name" value="P-loop_NTPase"/>
</dbReference>
<dbReference type="Proteomes" id="UP000238479">
    <property type="component" value="Chromosome 2"/>
</dbReference>
<dbReference type="Gene3D" id="1.10.8.430">
    <property type="entry name" value="Helical domain of apoptotic protease-activating factors"/>
    <property type="match status" value="1"/>
</dbReference>
<evidence type="ECO:0000313" key="6">
    <source>
        <dbReference type="EMBL" id="PRQ47851.1"/>
    </source>
</evidence>
<dbReference type="PRINTS" id="PR00364">
    <property type="entry name" value="DISEASERSIST"/>
</dbReference>
<dbReference type="Pfam" id="PF23598">
    <property type="entry name" value="LRR_14"/>
    <property type="match status" value="1"/>
</dbReference>
<feature type="coiled-coil region" evidence="4">
    <location>
        <begin position="38"/>
        <end position="75"/>
    </location>
</feature>
<dbReference type="Pfam" id="PF00931">
    <property type="entry name" value="NB-ARC"/>
    <property type="match status" value="1"/>
</dbReference>
<keyword evidence="2" id="KW-0677">Repeat</keyword>
<feature type="domain" description="RPW8" evidence="5">
    <location>
        <begin position="2"/>
        <end position="152"/>
    </location>
</feature>
<dbReference type="EMBL" id="PDCK01000040">
    <property type="protein sequence ID" value="PRQ47851.1"/>
    <property type="molecule type" value="Genomic_DNA"/>
</dbReference>
<dbReference type="GO" id="GO:0006952">
    <property type="term" value="P:defense response"/>
    <property type="evidence" value="ECO:0007669"/>
    <property type="project" value="UniProtKB-KW"/>
</dbReference>
<comment type="similarity">
    <text evidence="1">Belongs to the disease resistance NB-LRR family.</text>
</comment>
<dbReference type="Gene3D" id="3.80.10.10">
    <property type="entry name" value="Ribonuclease Inhibitor"/>
    <property type="match status" value="1"/>
</dbReference>
<dbReference type="AlphaFoldDB" id="A0A2P6RN92"/>
<sequence length="854" mass="96883">MANPADAFAGAAAGFLFSVLYDGLKELTTKYVLFKHVLKSVKSTLESLEQVVQDIARLNEDLDRPKEELASLETQLEKGKVLVAKCGKVRVWSVYKKYKYSRKLLGWNDSLKEQLEMLKVHAIRDGKETLTTVKRTKKTVSQIESTSFNIKEGVEQIETNTANLQVVVSRVEARVSNIEAAGIKQIQPEAKIEAWCAVPELPTLTVGLDGPLNELKMKLFNNGVSMVVLTAPGGCGKTTLATKFCQDEQVQEKFKNNIFFVTVSKMPNFYLIVQELYQSKGNQAPDFKDDENALKWLQKFMKEEGQNPLLLVLDDVWSGSDSLLAKFEFKMQDYKVLVTSRSEFPRYGSYALQSLDFDNAMKLFHHAASLGEKSSHIPLEISRQVVEGCKGFPLAITVAGKSLCGQPVETWQKRLIEWSKGSSILDSETELLLRLQTSLDVSNKEMRMVKECFLDLGSFPEDQRIPVAALIDIWTESYGSLDEDILCVANLHQITNRSLANLVVTRKDKLQGDGYYSEHFVTQHDLLRELAIYETKQEDPEHRERLIVNIFEDNFPKWWSEQKYQCMKARLLSISTDGAFSTKWHDMELPEAEVLVLNFKTKNYPLPQFVEKMVKLKVLVVTNYGIVPSELTNFQILCTSSKLKRMRLERISIPSIAKHPMQLYSLQKISLFMCNIGQAFSNGSIQFSHAWPNLVEVNIDYCNDLVALPADTSDLIHLKKLSITNCHKLLALPEDIGKLAKLELLRLRSCTDLAKLPGSTGNLKKLKSLDISYCFSIKELPEDFGELSSLRELNMRDCSRLQELPLSVSNLKHLKVIGDDETQSLWQPFLPIKGTHIVVAKENINLNWLPKFQF</sequence>
<evidence type="ECO:0000313" key="7">
    <source>
        <dbReference type="Proteomes" id="UP000238479"/>
    </source>
</evidence>
<evidence type="ECO:0000259" key="5">
    <source>
        <dbReference type="PROSITE" id="PS51153"/>
    </source>
</evidence>
<dbReference type="SUPFAM" id="SSF52540">
    <property type="entry name" value="P-loop containing nucleoside triphosphate hydrolases"/>
    <property type="match status" value="1"/>
</dbReference>
<dbReference type="PANTHER" id="PTHR36766:SF3">
    <property type="entry name" value="RPW8 DOMAIN-CONTAINING PROTEIN"/>
    <property type="match status" value="1"/>
</dbReference>
<dbReference type="InterPro" id="IPR036388">
    <property type="entry name" value="WH-like_DNA-bd_sf"/>
</dbReference>
<dbReference type="SUPFAM" id="SSF52058">
    <property type="entry name" value="L domain-like"/>
    <property type="match status" value="1"/>
</dbReference>
<dbReference type="Gramene" id="PRQ47851">
    <property type="protein sequence ID" value="PRQ47851"/>
    <property type="gene ID" value="RchiOBHm_Chr2g0104241"/>
</dbReference>
<evidence type="ECO:0000256" key="1">
    <source>
        <dbReference type="ARBA" id="ARBA00008894"/>
    </source>
</evidence>
<dbReference type="Gene3D" id="3.40.50.300">
    <property type="entry name" value="P-loop containing nucleotide triphosphate hydrolases"/>
    <property type="match status" value="1"/>
</dbReference>